<dbReference type="NCBIfam" id="TIGR01354">
    <property type="entry name" value="cyt_deam_tetra"/>
    <property type="match status" value="1"/>
</dbReference>
<name>A0A5C8V016_9FLAO</name>
<evidence type="ECO:0000256" key="9">
    <source>
        <dbReference type="ARBA" id="ARBA00032005"/>
    </source>
</evidence>
<evidence type="ECO:0000256" key="14">
    <source>
        <dbReference type="PIRSR" id="PIRSR606262-3"/>
    </source>
</evidence>
<feature type="binding site" evidence="13">
    <location>
        <begin position="62"/>
        <end position="68"/>
    </location>
    <ligand>
        <name>substrate</name>
    </ligand>
</feature>
<dbReference type="CDD" id="cd01283">
    <property type="entry name" value="cytidine_deaminase"/>
    <property type="match status" value="1"/>
</dbReference>
<evidence type="ECO:0000256" key="6">
    <source>
        <dbReference type="ARBA" id="ARBA00022723"/>
    </source>
</evidence>
<sequence>MKKQKIGFELSVYDRKEDLSQIEQKLLSEAEEARENAYAPYSNFKVGAAVLLENGEIVIGNNQENASYPSGLCAERVAIFQTGAKYPGVTIKSIAISATSNDYVVDKPAGPCGNCRQSIIEYEQKQKSPISLLLSGEKGQIFKCDSVADILPLAFSNSFLTDS</sequence>
<evidence type="ECO:0000256" key="7">
    <source>
        <dbReference type="ARBA" id="ARBA00022801"/>
    </source>
</evidence>
<evidence type="ECO:0000256" key="15">
    <source>
        <dbReference type="RuleBase" id="RU364006"/>
    </source>
</evidence>
<evidence type="ECO:0000256" key="13">
    <source>
        <dbReference type="PIRSR" id="PIRSR606262-2"/>
    </source>
</evidence>
<dbReference type="InterPro" id="IPR002125">
    <property type="entry name" value="CMP_dCMP_dom"/>
</dbReference>
<dbReference type="InterPro" id="IPR006262">
    <property type="entry name" value="Cyt_deam_tetra"/>
</dbReference>
<dbReference type="GO" id="GO:0008270">
    <property type="term" value="F:zinc ion binding"/>
    <property type="evidence" value="ECO:0007669"/>
    <property type="project" value="UniProtKB-UniRule"/>
</dbReference>
<dbReference type="NCBIfam" id="NF004064">
    <property type="entry name" value="PRK05578.1"/>
    <property type="match status" value="1"/>
</dbReference>
<keyword evidence="7 15" id="KW-0378">Hydrolase</keyword>
<dbReference type="EMBL" id="VRUR01000002">
    <property type="protein sequence ID" value="TXN34731.1"/>
    <property type="molecule type" value="Genomic_DNA"/>
</dbReference>
<evidence type="ECO:0000259" key="16">
    <source>
        <dbReference type="PROSITE" id="PS51747"/>
    </source>
</evidence>
<evidence type="ECO:0000256" key="11">
    <source>
        <dbReference type="ARBA" id="ARBA00049558"/>
    </source>
</evidence>
<evidence type="ECO:0000256" key="1">
    <source>
        <dbReference type="ARBA" id="ARBA00001947"/>
    </source>
</evidence>
<comment type="caution">
    <text evidence="17">The sequence shown here is derived from an EMBL/GenBank/DDBJ whole genome shotgun (WGS) entry which is preliminary data.</text>
</comment>
<dbReference type="InterPro" id="IPR016192">
    <property type="entry name" value="APOBEC/CMP_deaminase_Zn-bd"/>
</dbReference>
<comment type="catalytic activity">
    <reaction evidence="11 15">
        <text>cytidine + H2O + H(+) = uridine + NH4(+)</text>
        <dbReference type="Rhea" id="RHEA:16069"/>
        <dbReference type="ChEBI" id="CHEBI:15377"/>
        <dbReference type="ChEBI" id="CHEBI:15378"/>
        <dbReference type="ChEBI" id="CHEBI:16704"/>
        <dbReference type="ChEBI" id="CHEBI:17562"/>
        <dbReference type="ChEBI" id="CHEBI:28938"/>
        <dbReference type="EC" id="3.5.4.5"/>
    </reaction>
</comment>
<dbReference type="PANTHER" id="PTHR11644">
    <property type="entry name" value="CYTIDINE DEAMINASE"/>
    <property type="match status" value="1"/>
</dbReference>
<dbReference type="Pfam" id="PF00383">
    <property type="entry name" value="dCMP_cyt_deam_1"/>
    <property type="match status" value="1"/>
</dbReference>
<protein>
    <recommendedName>
        <fullName evidence="5 15">Cytidine deaminase</fullName>
        <ecNumber evidence="4 15">3.5.4.5</ecNumber>
    </recommendedName>
    <alternativeName>
        <fullName evidence="9 15">Cytidine aminohydrolase</fullName>
    </alternativeName>
</protein>
<dbReference type="GO" id="GO:0005829">
    <property type="term" value="C:cytosol"/>
    <property type="evidence" value="ECO:0007669"/>
    <property type="project" value="TreeGrafter"/>
</dbReference>
<gene>
    <name evidence="17" type="primary">cdd</name>
    <name evidence="17" type="ORF">FVB32_09005</name>
</gene>
<keyword evidence="6 14" id="KW-0479">Metal-binding</keyword>
<feature type="binding site" evidence="14">
    <location>
        <position position="112"/>
    </location>
    <ligand>
        <name>Zn(2+)</name>
        <dbReference type="ChEBI" id="CHEBI:29105"/>
        <note>catalytic</note>
    </ligand>
</feature>
<evidence type="ECO:0000313" key="17">
    <source>
        <dbReference type="EMBL" id="TXN34731.1"/>
    </source>
</evidence>
<dbReference type="SUPFAM" id="SSF53927">
    <property type="entry name" value="Cytidine deaminase-like"/>
    <property type="match status" value="1"/>
</dbReference>
<dbReference type="GO" id="GO:0004126">
    <property type="term" value="F:cytidine deaminase activity"/>
    <property type="evidence" value="ECO:0007669"/>
    <property type="project" value="UniProtKB-UniRule"/>
</dbReference>
<comment type="similarity">
    <text evidence="3 15">Belongs to the cytidine and deoxycytidylate deaminase family.</text>
</comment>
<comment type="cofactor">
    <cofactor evidence="1 14 15">
        <name>Zn(2+)</name>
        <dbReference type="ChEBI" id="CHEBI:29105"/>
    </cofactor>
</comment>
<evidence type="ECO:0000256" key="5">
    <source>
        <dbReference type="ARBA" id="ARBA00018266"/>
    </source>
</evidence>
<feature type="binding site" evidence="14">
    <location>
        <position position="115"/>
    </location>
    <ligand>
        <name>Zn(2+)</name>
        <dbReference type="ChEBI" id="CHEBI:29105"/>
        <note>catalytic</note>
    </ligand>
</feature>
<evidence type="ECO:0000256" key="10">
    <source>
        <dbReference type="ARBA" id="ARBA00049252"/>
    </source>
</evidence>
<dbReference type="InterPro" id="IPR050202">
    <property type="entry name" value="Cyt/Deoxycyt_deaminase"/>
</dbReference>
<evidence type="ECO:0000256" key="8">
    <source>
        <dbReference type="ARBA" id="ARBA00022833"/>
    </source>
</evidence>
<dbReference type="PROSITE" id="PS00903">
    <property type="entry name" value="CYT_DCMP_DEAMINASES_1"/>
    <property type="match status" value="1"/>
</dbReference>
<feature type="binding site" evidence="14">
    <location>
        <position position="73"/>
    </location>
    <ligand>
        <name>Zn(2+)</name>
        <dbReference type="ChEBI" id="CHEBI:29105"/>
        <note>catalytic</note>
    </ligand>
</feature>
<comment type="function">
    <text evidence="2 15">This enzyme scavenges exogenous and endogenous cytidine and 2'-deoxycytidine for UMP synthesis.</text>
</comment>
<organism evidence="17 18">
    <name type="scientific">Flagellimonas hymeniacidonis</name>
    <dbReference type="NCBI Taxonomy" id="2603628"/>
    <lineage>
        <taxon>Bacteria</taxon>
        <taxon>Pseudomonadati</taxon>
        <taxon>Bacteroidota</taxon>
        <taxon>Flavobacteriia</taxon>
        <taxon>Flavobacteriales</taxon>
        <taxon>Flavobacteriaceae</taxon>
        <taxon>Flagellimonas</taxon>
    </lineage>
</organism>
<evidence type="ECO:0000256" key="4">
    <source>
        <dbReference type="ARBA" id="ARBA00012783"/>
    </source>
</evidence>
<feature type="active site" description="Proton donor" evidence="12">
    <location>
        <position position="75"/>
    </location>
</feature>
<evidence type="ECO:0000256" key="3">
    <source>
        <dbReference type="ARBA" id="ARBA00006576"/>
    </source>
</evidence>
<dbReference type="PANTHER" id="PTHR11644:SF2">
    <property type="entry name" value="CYTIDINE DEAMINASE"/>
    <property type="match status" value="1"/>
</dbReference>
<accession>A0A5C8V016</accession>
<reference evidence="17 18" key="1">
    <citation type="submission" date="2019-08" db="EMBL/GenBank/DDBJ databases">
        <title>Professor.</title>
        <authorList>
            <person name="Park J.S."/>
        </authorList>
    </citation>
    <scope>NUCLEOTIDE SEQUENCE [LARGE SCALE GENOMIC DNA]</scope>
    <source>
        <strain evidence="17 18">176CP5-101</strain>
    </source>
</reference>
<dbReference type="GO" id="GO:0042802">
    <property type="term" value="F:identical protein binding"/>
    <property type="evidence" value="ECO:0007669"/>
    <property type="project" value="UniProtKB-ARBA"/>
</dbReference>
<evidence type="ECO:0000313" key="18">
    <source>
        <dbReference type="Proteomes" id="UP000321456"/>
    </source>
</evidence>
<feature type="domain" description="CMP/dCMP-type deaminase" evidence="16">
    <location>
        <begin position="21"/>
        <end position="158"/>
    </location>
</feature>
<evidence type="ECO:0000256" key="12">
    <source>
        <dbReference type="PIRSR" id="PIRSR606262-1"/>
    </source>
</evidence>
<dbReference type="Proteomes" id="UP000321456">
    <property type="component" value="Unassembled WGS sequence"/>
</dbReference>
<dbReference type="GO" id="GO:0055086">
    <property type="term" value="P:nucleobase-containing small molecule metabolic process"/>
    <property type="evidence" value="ECO:0007669"/>
    <property type="project" value="UniProtKB-ARBA"/>
</dbReference>
<dbReference type="InterPro" id="IPR016193">
    <property type="entry name" value="Cytidine_deaminase-like"/>
</dbReference>
<proteinExistence type="inferred from homology"/>
<comment type="catalytic activity">
    <reaction evidence="10 15">
        <text>2'-deoxycytidine + H2O + H(+) = 2'-deoxyuridine + NH4(+)</text>
        <dbReference type="Rhea" id="RHEA:13433"/>
        <dbReference type="ChEBI" id="CHEBI:15377"/>
        <dbReference type="ChEBI" id="CHEBI:15378"/>
        <dbReference type="ChEBI" id="CHEBI:15698"/>
        <dbReference type="ChEBI" id="CHEBI:16450"/>
        <dbReference type="ChEBI" id="CHEBI:28938"/>
        <dbReference type="EC" id="3.5.4.5"/>
    </reaction>
</comment>
<dbReference type="GO" id="GO:0072527">
    <property type="term" value="P:pyrimidine-containing compound metabolic process"/>
    <property type="evidence" value="ECO:0007669"/>
    <property type="project" value="UniProtKB-ARBA"/>
</dbReference>
<dbReference type="EC" id="3.5.4.5" evidence="4 15"/>
<keyword evidence="18" id="KW-1185">Reference proteome</keyword>
<dbReference type="AlphaFoldDB" id="A0A5C8V016"/>
<evidence type="ECO:0000256" key="2">
    <source>
        <dbReference type="ARBA" id="ARBA00003949"/>
    </source>
</evidence>
<dbReference type="Gene3D" id="3.40.140.10">
    <property type="entry name" value="Cytidine Deaminase, domain 2"/>
    <property type="match status" value="1"/>
</dbReference>
<keyword evidence="8 14" id="KW-0862">Zinc</keyword>
<dbReference type="PROSITE" id="PS51747">
    <property type="entry name" value="CYT_DCMP_DEAMINASES_2"/>
    <property type="match status" value="1"/>
</dbReference>
<dbReference type="RefSeq" id="WP_147743478.1">
    <property type="nucleotide sequence ID" value="NZ_VRUR01000002.1"/>
</dbReference>